<dbReference type="PATRIC" id="fig|1441095.3.peg.1535"/>
<dbReference type="Pfam" id="PF10752">
    <property type="entry name" value="DUF2533"/>
    <property type="match status" value="1"/>
</dbReference>
<evidence type="ECO:0008006" key="3">
    <source>
        <dbReference type="Google" id="ProtNLM"/>
    </source>
</evidence>
<dbReference type="Proteomes" id="UP000067625">
    <property type="component" value="Chromosome"/>
</dbReference>
<evidence type="ECO:0000313" key="1">
    <source>
        <dbReference type="EMBL" id="ALC81362.1"/>
    </source>
</evidence>
<name>A0A0M3R9F8_9BACI</name>
<accession>A0A0M3R9F8</accession>
<reference evidence="1 2" key="2">
    <citation type="journal article" date="2016" name="Int. J. Syst. Evol. Microbiol.">
        <title>Bacillus gobiensis sp. nov., isolated from a soil sample.</title>
        <authorList>
            <person name="Liu B."/>
            <person name="Liu G.H."/>
            <person name="Cetin S."/>
            <person name="Schumann P."/>
            <person name="Pan Z.Z."/>
            <person name="Chen Q.Q."/>
        </authorList>
    </citation>
    <scope>NUCLEOTIDE SEQUENCE [LARGE SCALE GENOMIC DNA]</scope>
    <source>
        <strain evidence="1 2">FJAT-4402</strain>
    </source>
</reference>
<keyword evidence="2" id="KW-1185">Reference proteome</keyword>
<dbReference type="OrthoDB" id="2679622at2"/>
<dbReference type="EMBL" id="CP012600">
    <property type="protein sequence ID" value="ALC81362.1"/>
    <property type="molecule type" value="Genomic_DNA"/>
</dbReference>
<protein>
    <recommendedName>
        <fullName evidence="3">DUF2533 domain-containing protein</fullName>
    </recommendedName>
</protein>
<gene>
    <name evidence="1" type="ORF">AM592_06950</name>
</gene>
<dbReference type="RefSeq" id="WP_053603119.1">
    <property type="nucleotide sequence ID" value="NZ_CP012600.1"/>
</dbReference>
<reference evidence="2" key="1">
    <citation type="submission" date="2015-08" db="EMBL/GenBank/DDBJ databases">
        <title>Genome sequencing project for genomic taxonomy and phylogenomics of Bacillus-like bacteria.</title>
        <authorList>
            <person name="Liu B."/>
            <person name="Wang J."/>
            <person name="Zhu Y."/>
            <person name="Liu G."/>
            <person name="Chen Q."/>
            <person name="Chen Z."/>
            <person name="Lan J."/>
            <person name="Che J."/>
            <person name="Ge C."/>
            <person name="Shi H."/>
            <person name="Pan Z."/>
            <person name="Liu X."/>
        </authorList>
    </citation>
    <scope>NUCLEOTIDE SEQUENCE [LARGE SCALE GENOMIC DNA]</scope>
    <source>
        <strain evidence="2">FJAT-4402</strain>
    </source>
</reference>
<evidence type="ECO:0000313" key="2">
    <source>
        <dbReference type="Proteomes" id="UP000067625"/>
    </source>
</evidence>
<sequence>MAEVHAAITAHSTRQNKIVRTFFLLDQKREAAIEEAIRKCKRKESFTVDQINEITIEMRKLSSTGIVPVRQLVTKEMVAEYVNQKQ</sequence>
<organism evidence="1 2">
    <name type="scientific">Bacillus gobiensis</name>
    <dbReference type="NCBI Taxonomy" id="1441095"/>
    <lineage>
        <taxon>Bacteria</taxon>
        <taxon>Bacillati</taxon>
        <taxon>Bacillota</taxon>
        <taxon>Bacilli</taxon>
        <taxon>Bacillales</taxon>
        <taxon>Bacillaceae</taxon>
        <taxon>Bacillus</taxon>
    </lineage>
</organism>
<proteinExistence type="predicted"/>
<dbReference type="InterPro" id="IPR019688">
    <property type="entry name" value="DUF2533"/>
</dbReference>
<dbReference type="STRING" id="1441095.AM592_06950"/>
<dbReference type="AlphaFoldDB" id="A0A0M3R9F8"/>